<keyword evidence="2" id="KW-1185">Reference proteome</keyword>
<proteinExistence type="predicted"/>
<evidence type="ECO:0000313" key="1">
    <source>
        <dbReference type="EMBL" id="GFS02976.1"/>
    </source>
</evidence>
<sequence length="107" mass="11885">MTQITPIHRSAHTDDSLMTTRTATLHVARHDVSRDGSRLPGLEERRCQSPCRCDNAVPFLSDGGGFRLFYHSVGEARVRALLVSAEVVADSAVPGVHDDEEERFKIR</sequence>
<evidence type="ECO:0000313" key="2">
    <source>
        <dbReference type="Proteomes" id="UP000762676"/>
    </source>
</evidence>
<organism evidence="1 2">
    <name type="scientific">Elysia marginata</name>
    <dbReference type="NCBI Taxonomy" id="1093978"/>
    <lineage>
        <taxon>Eukaryota</taxon>
        <taxon>Metazoa</taxon>
        <taxon>Spiralia</taxon>
        <taxon>Lophotrochozoa</taxon>
        <taxon>Mollusca</taxon>
        <taxon>Gastropoda</taxon>
        <taxon>Heterobranchia</taxon>
        <taxon>Euthyneura</taxon>
        <taxon>Panpulmonata</taxon>
        <taxon>Sacoglossa</taxon>
        <taxon>Placobranchoidea</taxon>
        <taxon>Plakobranchidae</taxon>
        <taxon>Elysia</taxon>
    </lineage>
</organism>
<name>A0AAV4I2P5_9GAST</name>
<accession>A0AAV4I2P5</accession>
<dbReference type="AlphaFoldDB" id="A0AAV4I2P5"/>
<dbReference type="Proteomes" id="UP000762676">
    <property type="component" value="Unassembled WGS sequence"/>
</dbReference>
<comment type="caution">
    <text evidence="1">The sequence shown here is derived from an EMBL/GenBank/DDBJ whole genome shotgun (WGS) entry which is preliminary data.</text>
</comment>
<reference evidence="1 2" key="1">
    <citation type="journal article" date="2021" name="Elife">
        <title>Chloroplast acquisition without the gene transfer in kleptoplastic sea slugs, Plakobranchus ocellatus.</title>
        <authorList>
            <person name="Maeda T."/>
            <person name="Takahashi S."/>
            <person name="Yoshida T."/>
            <person name="Shimamura S."/>
            <person name="Takaki Y."/>
            <person name="Nagai Y."/>
            <person name="Toyoda A."/>
            <person name="Suzuki Y."/>
            <person name="Arimoto A."/>
            <person name="Ishii H."/>
            <person name="Satoh N."/>
            <person name="Nishiyama T."/>
            <person name="Hasebe M."/>
            <person name="Maruyama T."/>
            <person name="Minagawa J."/>
            <person name="Obokata J."/>
            <person name="Shigenobu S."/>
        </authorList>
    </citation>
    <scope>NUCLEOTIDE SEQUENCE [LARGE SCALE GENOMIC DNA]</scope>
</reference>
<protein>
    <submittedName>
        <fullName evidence="1">Uncharacterized protein</fullName>
    </submittedName>
</protein>
<dbReference type="EMBL" id="BMAT01002256">
    <property type="protein sequence ID" value="GFS02976.1"/>
    <property type="molecule type" value="Genomic_DNA"/>
</dbReference>
<gene>
    <name evidence="1" type="ORF">ElyMa_001136700</name>
</gene>